<evidence type="ECO:0000313" key="7">
    <source>
        <dbReference type="EMBL" id="MCC8394592.1"/>
    </source>
</evidence>
<comment type="similarity">
    <text evidence="5">Belongs to the NtaA/SnaA/DszA monooxygenase family.</text>
</comment>
<gene>
    <name evidence="7" type="ORF">LJ656_18535</name>
</gene>
<dbReference type="Pfam" id="PF00296">
    <property type="entry name" value="Bac_luciferase"/>
    <property type="match status" value="1"/>
</dbReference>
<dbReference type="NCBIfam" id="TIGR03860">
    <property type="entry name" value="FMN_nitrolo"/>
    <property type="match status" value="1"/>
</dbReference>
<feature type="domain" description="Luciferase-like" evidence="6">
    <location>
        <begin position="47"/>
        <end position="399"/>
    </location>
</feature>
<keyword evidence="8" id="KW-1185">Reference proteome</keyword>
<keyword evidence="1" id="KW-0285">Flavoprotein</keyword>
<evidence type="ECO:0000256" key="2">
    <source>
        <dbReference type="ARBA" id="ARBA00022643"/>
    </source>
</evidence>
<keyword evidence="4 7" id="KW-0503">Monooxygenase</keyword>
<sequence>MTDIGVVTLAQNINRLNRQDDIMSGVRRRLKTLVGAASVLYASGDTDAAYGIRRAAALARKAEAHKVTGLFTADLLHADAAGLSGITGSQEPIVALAALSQATERIGLVATVSTTYHHPYNIARLIGTLDHVSGGRAAWNAVTSSVGEENFGDGALPAPERRYARATEFVEVVQALFDANHPAATRRSASGGVAVDPARLGAIHYRGSHFQVEGPLNVAPPPQRIPVQFQAGQSANGVTLGARYAEVVYTSQPTLDDARAFVTELRRQAIGFGRANRLPFVMNSFHSLIGESDADVARRLREKHERIDYEQGRLKLADMLGGGIDLGDLPLDQPLPESLLPTVDSVHRRRGRVAIFLAYARQRLSLRELIIRAQETGHWFVSGTPEQLADAIEERYRAGLVDVLSLHGLGQPDQEDLLLDGLLPELRRRKLIDADYVGEDFRSNLELPALQAWSGGNTLRAANGG</sequence>
<reference evidence="7 8" key="1">
    <citation type="submission" date="2021-11" db="EMBL/GenBank/DDBJ databases">
        <authorList>
            <person name="Oh E.-T."/>
            <person name="Kim S.-B."/>
        </authorList>
    </citation>
    <scope>NUCLEOTIDE SEQUENCE [LARGE SCALE GENOMIC DNA]</scope>
    <source>
        <strain evidence="7 8">MMS20-SJTR3</strain>
    </source>
</reference>
<dbReference type="InterPro" id="IPR011251">
    <property type="entry name" value="Luciferase-like_dom"/>
</dbReference>
<evidence type="ECO:0000256" key="3">
    <source>
        <dbReference type="ARBA" id="ARBA00023002"/>
    </source>
</evidence>
<keyword evidence="2" id="KW-0288">FMN</keyword>
<dbReference type="RefSeq" id="WP_230510836.1">
    <property type="nucleotide sequence ID" value="NZ_JAJITD010000009.1"/>
</dbReference>
<dbReference type="InterPro" id="IPR016215">
    <property type="entry name" value="NTA_MOA"/>
</dbReference>
<dbReference type="Proteomes" id="UP001431019">
    <property type="component" value="Unassembled WGS sequence"/>
</dbReference>
<accession>A0ABS8JXF9</accession>
<protein>
    <submittedName>
        <fullName evidence="7">NtaA/DmoA family FMN-dependent monooxygenase</fullName>
        <ecNumber evidence="7">1.14.-.-</ecNumber>
    </submittedName>
</protein>
<dbReference type="PANTHER" id="PTHR30011:SF16">
    <property type="entry name" value="C2H2 FINGER DOMAIN TRANSCRIPTION FACTOR (EUROFUNG)-RELATED"/>
    <property type="match status" value="1"/>
</dbReference>
<evidence type="ECO:0000256" key="4">
    <source>
        <dbReference type="ARBA" id="ARBA00023033"/>
    </source>
</evidence>
<dbReference type="EC" id="1.14.-.-" evidence="7"/>
<dbReference type="PANTHER" id="PTHR30011">
    <property type="entry name" value="ALKANESULFONATE MONOOXYGENASE-RELATED"/>
    <property type="match status" value="1"/>
</dbReference>
<keyword evidence="3 7" id="KW-0560">Oxidoreductase</keyword>
<organism evidence="7 8">
    <name type="scientific">Paraburkholderia sejongensis</name>
    <dbReference type="NCBI Taxonomy" id="2886946"/>
    <lineage>
        <taxon>Bacteria</taxon>
        <taxon>Pseudomonadati</taxon>
        <taxon>Pseudomonadota</taxon>
        <taxon>Betaproteobacteria</taxon>
        <taxon>Burkholderiales</taxon>
        <taxon>Burkholderiaceae</taxon>
        <taxon>Paraburkholderia</taxon>
    </lineage>
</organism>
<dbReference type="SUPFAM" id="SSF51679">
    <property type="entry name" value="Bacterial luciferase-like"/>
    <property type="match status" value="1"/>
</dbReference>
<dbReference type="InterPro" id="IPR051260">
    <property type="entry name" value="Diverse_substr_monoxygenases"/>
</dbReference>
<dbReference type="PIRSF" id="PIRSF000337">
    <property type="entry name" value="NTA_MOA"/>
    <property type="match status" value="1"/>
</dbReference>
<evidence type="ECO:0000256" key="5">
    <source>
        <dbReference type="ARBA" id="ARBA00033748"/>
    </source>
</evidence>
<dbReference type="Gene3D" id="3.20.20.30">
    <property type="entry name" value="Luciferase-like domain"/>
    <property type="match status" value="1"/>
</dbReference>
<dbReference type="InterPro" id="IPR036661">
    <property type="entry name" value="Luciferase-like_sf"/>
</dbReference>
<evidence type="ECO:0000259" key="6">
    <source>
        <dbReference type="Pfam" id="PF00296"/>
    </source>
</evidence>
<name>A0ABS8JXF9_9BURK</name>
<comment type="caution">
    <text evidence="7">The sequence shown here is derived from an EMBL/GenBank/DDBJ whole genome shotgun (WGS) entry which is preliminary data.</text>
</comment>
<dbReference type="EMBL" id="JAJITD010000009">
    <property type="protein sequence ID" value="MCC8394592.1"/>
    <property type="molecule type" value="Genomic_DNA"/>
</dbReference>
<evidence type="ECO:0000313" key="8">
    <source>
        <dbReference type="Proteomes" id="UP001431019"/>
    </source>
</evidence>
<evidence type="ECO:0000256" key="1">
    <source>
        <dbReference type="ARBA" id="ARBA00022630"/>
    </source>
</evidence>
<dbReference type="GO" id="GO:0004497">
    <property type="term" value="F:monooxygenase activity"/>
    <property type="evidence" value="ECO:0007669"/>
    <property type="project" value="UniProtKB-KW"/>
</dbReference>
<proteinExistence type="inferred from homology"/>